<organism evidence="1 2">
    <name type="scientific">Actinoplanes cyaneus</name>
    <dbReference type="NCBI Taxonomy" id="52696"/>
    <lineage>
        <taxon>Bacteria</taxon>
        <taxon>Bacillati</taxon>
        <taxon>Actinomycetota</taxon>
        <taxon>Actinomycetes</taxon>
        <taxon>Micromonosporales</taxon>
        <taxon>Micromonosporaceae</taxon>
        <taxon>Actinoplanes</taxon>
    </lineage>
</organism>
<evidence type="ECO:0000313" key="2">
    <source>
        <dbReference type="Proteomes" id="UP000619479"/>
    </source>
</evidence>
<sequence length="426" mass="43132">MKRFLAGALAGGVTLTLAVGCAKQIEQLEPKLEIKKAAEALGATGKAGFTLKAGGSVDDLIALAKKDAGTGADAFTDEDADMLRKLYNSSFTIGWDKGGDGVTDDRGSISAVIDGVTGVDLRVIDQVAYVKAPVAELAAKFGASKADVDGMRKELGSSIDGLDTLVDGGWVSVAMTDLQKMSGAAGAGVTPSADAAQNEKVAAELKASAQSLIEGADVVRDEKDKTHLTATTSTTKAYEQGKRLVESLSKIGGESTSGMVGKTLGSELDKPPADKPIVLDLWIDNGQFKAFEINLLQFAEGGTGRASLRVEVTSGVDIAAPTGAKKVDLSKLAESLGASGPGTGAAAGGAEEWADLIGSQAMLLAMTKGGKPASHLKEAVAKMTLPGVSAKVVRSGVAQVTSGTSVACVTLPASADGDPKVVAHAC</sequence>
<comment type="caution">
    <text evidence="1">The sequence shown here is derived from an EMBL/GenBank/DDBJ whole genome shotgun (WGS) entry which is preliminary data.</text>
</comment>
<dbReference type="Proteomes" id="UP000619479">
    <property type="component" value="Unassembled WGS sequence"/>
</dbReference>
<dbReference type="RefSeq" id="WP_203742637.1">
    <property type="nucleotide sequence ID" value="NZ_BAAAUC010000043.1"/>
</dbReference>
<name>A0A919IQ98_9ACTN</name>
<proteinExistence type="predicted"/>
<reference evidence="1" key="1">
    <citation type="submission" date="2021-01" db="EMBL/GenBank/DDBJ databases">
        <title>Whole genome shotgun sequence of Actinoplanes cyaneus NBRC 14990.</title>
        <authorList>
            <person name="Komaki H."/>
            <person name="Tamura T."/>
        </authorList>
    </citation>
    <scope>NUCLEOTIDE SEQUENCE</scope>
    <source>
        <strain evidence="1">NBRC 14990</strain>
    </source>
</reference>
<gene>
    <name evidence="1" type="ORF">Acy02nite_40260</name>
</gene>
<evidence type="ECO:0000313" key="1">
    <source>
        <dbReference type="EMBL" id="GID66145.1"/>
    </source>
</evidence>
<keyword evidence="2" id="KW-1185">Reference proteome</keyword>
<dbReference type="PROSITE" id="PS51257">
    <property type="entry name" value="PROKAR_LIPOPROTEIN"/>
    <property type="match status" value="1"/>
</dbReference>
<accession>A0A919IQ98</accession>
<dbReference type="AlphaFoldDB" id="A0A919IQ98"/>
<protein>
    <recommendedName>
        <fullName evidence="3">Lipoprotein</fullName>
    </recommendedName>
</protein>
<dbReference type="EMBL" id="BOMH01000030">
    <property type="protein sequence ID" value="GID66145.1"/>
    <property type="molecule type" value="Genomic_DNA"/>
</dbReference>
<evidence type="ECO:0008006" key="3">
    <source>
        <dbReference type="Google" id="ProtNLM"/>
    </source>
</evidence>